<comment type="caution">
    <text evidence="1">The sequence shown here is derived from an EMBL/GenBank/DDBJ whole genome shotgun (WGS) entry which is preliminary data.</text>
</comment>
<reference evidence="1 2" key="1">
    <citation type="submission" date="2020-02" db="EMBL/GenBank/DDBJ databases">
        <authorList>
            <person name="Ma Q."/>
            <person name="Huang Y."/>
            <person name="Song X."/>
            <person name="Pei D."/>
        </authorList>
    </citation>
    <scope>NUCLEOTIDE SEQUENCE [LARGE SCALE GENOMIC DNA]</scope>
    <source>
        <strain evidence="1">Sxm20200214</strain>
        <tissue evidence="1">Leaf</tissue>
    </source>
</reference>
<dbReference type="Proteomes" id="UP000886595">
    <property type="component" value="Unassembled WGS sequence"/>
</dbReference>
<evidence type="ECO:0000313" key="2">
    <source>
        <dbReference type="Proteomes" id="UP000886595"/>
    </source>
</evidence>
<evidence type="ECO:0000313" key="1">
    <source>
        <dbReference type="EMBL" id="KAG2314687.1"/>
    </source>
</evidence>
<gene>
    <name evidence="1" type="ORF">Bca52824_017809</name>
</gene>
<keyword evidence="2" id="KW-1185">Reference proteome</keyword>
<dbReference type="EMBL" id="JAAMPC010000004">
    <property type="protein sequence ID" value="KAG2314687.1"/>
    <property type="molecule type" value="Genomic_DNA"/>
</dbReference>
<accession>A0A8X7VP55</accession>
<proteinExistence type="predicted"/>
<protein>
    <submittedName>
        <fullName evidence="1">Uncharacterized protein</fullName>
    </submittedName>
</protein>
<dbReference type="AlphaFoldDB" id="A0A8X7VP55"/>
<sequence>MAAGFCEAVEGLFIKASLNSILDDPAKRLDKLSISGSEAKEDIPYVIQDGPRDNAILWSIIPHKEMVSLFTISPLK</sequence>
<name>A0A8X7VP55_BRACI</name>
<dbReference type="OrthoDB" id="1121740at2759"/>
<organism evidence="1 2">
    <name type="scientific">Brassica carinata</name>
    <name type="common">Ethiopian mustard</name>
    <name type="synonym">Abyssinian cabbage</name>
    <dbReference type="NCBI Taxonomy" id="52824"/>
    <lineage>
        <taxon>Eukaryota</taxon>
        <taxon>Viridiplantae</taxon>
        <taxon>Streptophyta</taxon>
        <taxon>Embryophyta</taxon>
        <taxon>Tracheophyta</taxon>
        <taxon>Spermatophyta</taxon>
        <taxon>Magnoliopsida</taxon>
        <taxon>eudicotyledons</taxon>
        <taxon>Gunneridae</taxon>
        <taxon>Pentapetalae</taxon>
        <taxon>rosids</taxon>
        <taxon>malvids</taxon>
        <taxon>Brassicales</taxon>
        <taxon>Brassicaceae</taxon>
        <taxon>Brassiceae</taxon>
        <taxon>Brassica</taxon>
    </lineage>
</organism>